<name>X1T801_9ZZZZ</name>
<reference evidence="1" key="1">
    <citation type="journal article" date="2014" name="Front. Microbiol.">
        <title>High frequency of phylogenetically diverse reductive dehalogenase-homologous genes in deep subseafloor sedimentary metagenomes.</title>
        <authorList>
            <person name="Kawai M."/>
            <person name="Futagami T."/>
            <person name="Toyoda A."/>
            <person name="Takaki Y."/>
            <person name="Nishi S."/>
            <person name="Hori S."/>
            <person name="Arai W."/>
            <person name="Tsubouchi T."/>
            <person name="Morono Y."/>
            <person name="Uchiyama I."/>
            <person name="Ito T."/>
            <person name="Fujiyama A."/>
            <person name="Inagaki F."/>
            <person name="Takami H."/>
        </authorList>
    </citation>
    <scope>NUCLEOTIDE SEQUENCE</scope>
    <source>
        <strain evidence="1">Expedition CK06-06</strain>
    </source>
</reference>
<evidence type="ECO:0000313" key="1">
    <source>
        <dbReference type="EMBL" id="GAJ01419.1"/>
    </source>
</evidence>
<gene>
    <name evidence="1" type="ORF">S12H4_28029</name>
</gene>
<comment type="caution">
    <text evidence="1">The sequence shown here is derived from an EMBL/GenBank/DDBJ whole genome shotgun (WGS) entry which is preliminary data.</text>
</comment>
<sequence>MIRFAWTHTGGPMDVLTVIVELDSFADIER</sequence>
<protein>
    <submittedName>
        <fullName evidence="1">Uncharacterized protein</fullName>
    </submittedName>
</protein>
<dbReference type="EMBL" id="BARW01016045">
    <property type="protein sequence ID" value="GAJ01419.1"/>
    <property type="molecule type" value="Genomic_DNA"/>
</dbReference>
<accession>X1T801</accession>
<dbReference type="AlphaFoldDB" id="X1T801"/>
<organism evidence="1">
    <name type="scientific">marine sediment metagenome</name>
    <dbReference type="NCBI Taxonomy" id="412755"/>
    <lineage>
        <taxon>unclassified sequences</taxon>
        <taxon>metagenomes</taxon>
        <taxon>ecological metagenomes</taxon>
    </lineage>
</organism>
<proteinExistence type="predicted"/>
<feature type="non-terminal residue" evidence="1">
    <location>
        <position position="30"/>
    </location>
</feature>